<evidence type="ECO:0000259" key="1">
    <source>
        <dbReference type="PROSITE" id="PS51841"/>
    </source>
</evidence>
<gene>
    <name evidence="2" type="ORF">F4Y08_09895</name>
</gene>
<dbReference type="Gene3D" id="2.60.40.1260">
    <property type="entry name" value="Lamin Tail domain"/>
    <property type="match status" value="1"/>
</dbReference>
<evidence type="ECO:0000313" key="2">
    <source>
        <dbReference type="EMBL" id="MYD90630.1"/>
    </source>
</evidence>
<protein>
    <submittedName>
        <fullName evidence="2">SH3 domain-containing protein</fullName>
    </submittedName>
</protein>
<comment type="caution">
    <text evidence="2">The sequence shown here is derived from an EMBL/GenBank/DDBJ whole genome shotgun (WGS) entry which is preliminary data.</text>
</comment>
<dbReference type="Pfam" id="PF08239">
    <property type="entry name" value="SH3_3"/>
    <property type="match status" value="1"/>
</dbReference>
<feature type="domain" description="LTD" evidence="1">
    <location>
        <begin position="504"/>
        <end position="617"/>
    </location>
</feature>
<dbReference type="InterPro" id="IPR001322">
    <property type="entry name" value="Lamin_tail_dom"/>
</dbReference>
<accession>A0A6B1DSB6</accession>
<organism evidence="2">
    <name type="scientific">Caldilineaceae bacterium SB0662_bin_9</name>
    <dbReference type="NCBI Taxonomy" id="2605258"/>
    <lineage>
        <taxon>Bacteria</taxon>
        <taxon>Bacillati</taxon>
        <taxon>Chloroflexota</taxon>
        <taxon>Caldilineae</taxon>
        <taxon>Caldilineales</taxon>
        <taxon>Caldilineaceae</taxon>
    </lineage>
</organism>
<dbReference type="InterPro" id="IPR036415">
    <property type="entry name" value="Lamin_tail_dom_sf"/>
</dbReference>
<reference evidence="2" key="1">
    <citation type="submission" date="2019-09" db="EMBL/GenBank/DDBJ databases">
        <title>Characterisation of the sponge microbiome using genome-centric metagenomics.</title>
        <authorList>
            <person name="Engelberts J.P."/>
            <person name="Robbins S.J."/>
            <person name="De Goeij J.M."/>
            <person name="Aranda M."/>
            <person name="Bell S.C."/>
            <person name="Webster N.S."/>
        </authorList>
    </citation>
    <scope>NUCLEOTIDE SEQUENCE</scope>
    <source>
        <strain evidence="2">SB0662_bin_9</strain>
    </source>
</reference>
<name>A0A6B1DSB6_9CHLR</name>
<sequence>MESIQMAELGMGGLRNWGNFDGTRILAKTRGGGRSSPCTIRVPGICDVNPYNGHPPARLRARCVLQCRNHLPMEHQRLKLKVAANAAIVALACLLSACTMLPDTLQPPAFQIPPRDPVVMAALPEPVPVEELLPDSTDEDRCEHRFAVIQRNVVNLRERGTTESAILDKASRNTRLLVTGHERNWIRVKLLDGRAEAWVREDLVGLECIVDLSQTIAADRLDLFWRSGAIFNGMGTASQAANLYPQPSAEEPAVGQVEAGQLLVIETVVADDQEVLWARVQARHSDELPAWIRADEVRVWPGYLTDFHGSNSYELGSQAQIAALRLALDQLIGVPASDGGRIYDRDLWIPRDTSAPAAQEPPCDLTCRLLEAGRLPDGSWYLPWEDRTESDPSRLVAEPVVPLYEAHLSEGWRWSPYDRHTYAGPADSRRVHVLMSIEQRRRRGAADPALWLPETRVGRCRYAADWIRVKRGWGMTVDDAERAALRNILVLCDDLSLVPSHSLGTGSIQASGFAGTADGLRVACDARSELITITNPSTEVYNLAGWHLHDHGNLNRFTLPEWLLVAGAQVTLGSGDAEADIRLTDQLVWNNDADTAYLYDRNYRLITARECSDGSEP</sequence>
<dbReference type="SUPFAM" id="SSF74853">
    <property type="entry name" value="Lamin A/C globular tail domain"/>
    <property type="match status" value="1"/>
</dbReference>
<dbReference type="Pfam" id="PF00932">
    <property type="entry name" value="LTD"/>
    <property type="match status" value="1"/>
</dbReference>
<dbReference type="Gene3D" id="2.30.30.40">
    <property type="entry name" value="SH3 Domains"/>
    <property type="match status" value="1"/>
</dbReference>
<dbReference type="PROSITE" id="PS51841">
    <property type="entry name" value="LTD"/>
    <property type="match status" value="1"/>
</dbReference>
<dbReference type="InterPro" id="IPR003646">
    <property type="entry name" value="SH3-like_bac-type"/>
</dbReference>
<dbReference type="AlphaFoldDB" id="A0A6B1DSB6"/>
<proteinExistence type="predicted"/>
<dbReference type="EMBL" id="VXPY01000070">
    <property type="protein sequence ID" value="MYD90630.1"/>
    <property type="molecule type" value="Genomic_DNA"/>
</dbReference>